<reference evidence="3 4" key="1">
    <citation type="submission" date="2019-03" db="EMBL/GenBank/DDBJ databases">
        <title>Subsurface microbial communities from deep shales in Ohio and West Virginia, USA.</title>
        <authorList>
            <person name="Wrighton K."/>
        </authorList>
    </citation>
    <scope>NUCLEOTIDE SEQUENCE [LARGE SCALE GENOMIC DNA]</scope>
    <source>
        <strain evidence="3 4">MSL 6dP</strain>
    </source>
</reference>
<sequence>MRKINMIILILLVSVLLLMTNNSLALAQKSDELYSVTFKVTVPKNTPLEDNIYVVGDFNEWPDKGGMKLTRNEDYTYSFTLTKAANTIIQYKFSRGDWSKVEEKKNGKDIHNRVYTFKEDNQVVELKIARWTDLGNKSSRGVTVGDKINSISTVTFKVTVPNNTPLEDNIYAAGTFNDWPDRGGRKLNRNEDYTYSFTLTKPIGNIIQYKLTRGNWSKVEVQENGTDIYNRMYTFSKEDQTVEIKVARWADLGRKSPEVMTIGDKLNSTVSGNIKVIKKFNSKKLDRKPDIQIYLPSDYNKGNKRYPVLYMQDGQNLFDNTIADDLEWKADETVEKLFKKSKIDGIIIVGVNHAESNRSIEYSPWTDEPYINNAMGDKYLEFLVKELKPYIDKNYRTLSDREHTGIAGSEMGGLISFYGGLKYQDIFSKIGAFSPAFWIANGRIYDSVMEIGKEEEMNIYLYTGGKELGKSQLDRQVVNNNYYMADLLKESGFSSDEVKLVVDPKGTQDEKYWSKWFEDGLLWLYKK</sequence>
<accession>A0A4R8GT56</accession>
<feature type="domain" description="CBM20" evidence="2">
    <location>
        <begin position="28"/>
        <end position="133"/>
    </location>
</feature>
<dbReference type="InterPro" id="IPR013784">
    <property type="entry name" value="Carb-bd-like_fold"/>
</dbReference>
<dbReference type="Pfam" id="PF00686">
    <property type="entry name" value="CBM_20"/>
    <property type="match status" value="1"/>
</dbReference>
<feature type="domain" description="CBM20" evidence="2">
    <location>
        <begin position="146"/>
        <end position="251"/>
    </location>
</feature>
<proteinExistence type="predicted"/>
<name>A0A4R8GT56_9FIRM</name>
<dbReference type="Pfam" id="PF00756">
    <property type="entry name" value="Esterase"/>
    <property type="match status" value="1"/>
</dbReference>
<dbReference type="InterPro" id="IPR029058">
    <property type="entry name" value="AB_hydrolase_fold"/>
</dbReference>
<dbReference type="PANTHER" id="PTHR48098">
    <property type="entry name" value="ENTEROCHELIN ESTERASE-RELATED"/>
    <property type="match status" value="1"/>
</dbReference>
<dbReference type="Proteomes" id="UP000295832">
    <property type="component" value="Unassembled WGS sequence"/>
</dbReference>
<dbReference type="SUPFAM" id="SSF49452">
    <property type="entry name" value="Starch-binding domain-like"/>
    <property type="match status" value="2"/>
</dbReference>
<dbReference type="PANTHER" id="PTHR48098:SF6">
    <property type="entry name" value="FERRI-BACILLIBACTIN ESTERASE BESA"/>
    <property type="match status" value="1"/>
</dbReference>
<dbReference type="Gene3D" id="2.60.40.10">
    <property type="entry name" value="Immunoglobulins"/>
    <property type="match status" value="2"/>
</dbReference>
<dbReference type="SMART" id="SM01065">
    <property type="entry name" value="CBM_2"/>
    <property type="match status" value="2"/>
</dbReference>
<gene>
    <name evidence="3" type="ORF">C7959_11947</name>
</gene>
<dbReference type="AlphaFoldDB" id="A0A4R8GT56"/>
<evidence type="ECO:0000259" key="2">
    <source>
        <dbReference type="PROSITE" id="PS51166"/>
    </source>
</evidence>
<dbReference type="EMBL" id="SOEG01000019">
    <property type="protein sequence ID" value="TDX49226.1"/>
    <property type="molecule type" value="Genomic_DNA"/>
</dbReference>
<dbReference type="InterPro" id="IPR002044">
    <property type="entry name" value="CBM20"/>
</dbReference>
<keyword evidence="4" id="KW-1185">Reference proteome</keyword>
<dbReference type="Gene3D" id="3.40.50.1820">
    <property type="entry name" value="alpha/beta hydrolase"/>
    <property type="match status" value="1"/>
</dbReference>
<protein>
    <submittedName>
        <fullName evidence="3">Pullulanase</fullName>
    </submittedName>
</protein>
<feature type="chain" id="PRO_5020982940" evidence="1">
    <location>
        <begin position="28"/>
        <end position="527"/>
    </location>
</feature>
<evidence type="ECO:0000313" key="3">
    <source>
        <dbReference type="EMBL" id="TDX49226.1"/>
    </source>
</evidence>
<dbReference type="PROSITE" id="PS51166">
    <property type="entry name" value="CBM20"/>
    <property type="match status" value="2"/>
</dbReference>
<dbReference type="GO" id="GO:2001070">
    <property type="term" value="F:starch binding"/>
    <property type="evidence" value="ECO:0007669"/>
    <property type="project" value="InterPro"/>
</dbReference>
<organism evidence="3 4">
    <name type="scientific">Orenia marismortui</name>
    <dbReference type="NCBI Taxonomy" id="46469"/>
    <lineage>
        <taxon>Bacteria</taxon>
        <taxon>Bacillati</taxon>
        <taxon>Bacillota</taxon>
        <taxon>Clostridia</taxon>
        <taxon>Halanaerobiales</taxon>
        <taxon>Halobacteroidaceae</taxon>
        <taxon>Orenia</taxon>
    </lineage>
</organism>
<dbReference type="InterPro" id="IPR050583">
    <property type="entry name" value="Mycobacterial_A85_antigen"/>
</dbReference>
<evidence type="ECO:0000313" key="4">
    <source>
        <dbReference type="Proteomes" id="UP000295832"/>
    </source>
</evidence>
<evidence type="ECO:0000256" key="1">
    <source>
        <dbReference type="SAM" id="SignalP"/>
    </source>
</evidence>
<feature type="signal peptide" evidence="1">
    <location>
        <begin position="1"/>
        <end position="27"/>
    </location>
</feature>
<dbReference type="InterPro" id="IPR000801">
    <property type="entry name" value="Esterase-like"/>
</dbReference>
<dbReference type="STRING" id="926561.GCA_000379025_00076"/>
<keyword evidence="1" id="KW-0732">Signal</keyword>
<dbReference type="SUPFAM" id="SSF53474">
    <property type="entry name" value="alpha/beta-Hydrolases"/>
    <property type="match status" value="1"/>
</dbReference>
<dbReference type="RefSeq" id="WP_134117439.1">
    <property type="nucleotide sequence ID" value="NZ_SOEG01000019.1"/>
</dbReference>
<dbReference type="InterPro" id="IPR013783">
    <property type="entry name" value="Ig-like_fold"/>
</dbReference>
<comment type="caution">
    <text evidence="3">The sequence shown here is derived from an EMBL/GenBank/DDBJ whole genome shotgun (WGS) entry which is preliminary data.</text>
</comment>